<name>A0A8H4BEK2_MUCCL</name>
<proteinExistence type="predicted"/>
<dbReference type="PROSITE" id="PS51525">
    <property type="entry name" value="NET"/>
    <property type="match status" value="1"/>
</dbReference>
<evidence type="ECO:0000256" key="2">
    <source>
        <dbReference type="PROSITE-ProRule" id="PRU00035"/>
    </source>
</evidence>
<dbReference type="SMART" id="SM00297">
    <property type="entry name" value="BROMO"/>
    <property type="match status" value="2"/>
</dbReference>
<dbReference type="Proteomes" id="UP000469890">
    <property type="component" value="Unassembled WGS sequence"/>
</dbReference>
<dbReference type="InterPro" id="IPR027353">
    <property type="entry name" value="NET_dom"/>
</dbReference>
<dbReference type="PRINTS" id="PR00503">
    <property type="entry name" value="BROMODOMAIN"/>
</dbReference>
<feature type="compositionally biased region" description="Low complexity" evidence="3">
    <location>
        <begin position="134"/>
        <end position="152"/>
    </location>
</feature>
<feature type="region of interest" description="Disordered" evidence="3">
    <location>
        <begin position="311"/>
        <end position="359"/>
    </location>
</feature>
<dbReference type="InterPro" id="IPR038336">
    <property type="entry name" value="NET_sf"/>
</dbReference>
<dbReference type="AlphaFoldDB" id="A0A8H4BEK2"/>
<dbReference type="PROSITE" id="PS00633">
    <property type="entry name" value="BROMODOMAIN_1"/>
    <property type="match status" value="1"/>
</dbReference>
<dbReference type="InterPro" id="IPR018359">
    <property type="entry name" value="Bromodomain_CS"/>
</dbReference>
<comment type="caution">
    <text evidence="6">The sequence shown here is derived from an EMBL/GenBank/DDBJ whole genome shotgun (WGS) entry which is preliminary data.</text>
</comment>
<feature type="domain" description="NET" evidence="5">
    <location>
        <begin position="417"/>
        <end position="499"/>
    </location>
</feature>
<feature type="domain" description="Bromo" evidence="4">
    <location>
        <begin position="222"/>
        <end position="294"/>
    </location>
</feature>
<feature type="compositionally biased region" description="Polar residues" evidence="3">
    <location>
        <begin position="322"/>
        <end position="331"/>
    </location>
</feature>
<feature type="region of interest" description="Disordered" evidence="3">
    <location>
        <begin position="518"/>
        <end position="553"/>
    </location>
</feature>
<protein>
    <submittedName>
        <fullName evidence="6">Bromodomain-containing protein</fullName>
    </submittedName>
</protein>
<dbReference type="GO" id="GO:0006355">
    <property type="term" value="P:regulation of DNA-templated transcription"/>
    <property type="evidence" value="ECO:0007669"/>
    <property type="project" value="TreeGrafter"/>
</dbReference>
<evidence type="ECO:0000259" key="5">
    <source>
        <dbReference type="PROSITE" id="PS51525"/>
    </source>
</evidence>
<dbReference type="GO" id="GO:0006338">
    <property type="term" value="P:chromatin remodeling"/>
    <property type="evidence" value="ECO:0007669"/>
    <property type="project" value="TreeGrafter"/>
</dbReference>
<feature type="region of interest" description="Disordered" evidence="3">
    <location>
        <begin position="1"/>
        <end position="28"/>
    </location>
</feature>
<organism evidence="6 7">
    <name type="scientific">Mucor circinelloides f. lusitanicus</name>
    <name type="common">Mucor racemosus var. lusitanicus</name>
    <dbReference type="NCBI Taxonomy" id="29924"/>
    <lineage>
        <taxon>Eukaryota</taxon>
        <taxon>Fungi</taxon>
        <taxon>Fungi incertae sedis</taxon>
        <taxon>Mucoromycota</taxon>
        <taxon>Mucoromycotina</taxon>
        <taxon>Mucoromycetes</taxon>
        <taxon>Mucorales</taxon>
        <taxon>Mucorineae</taxon>
        <taxon>Mucoraceae</taxon>
        <taxon>Mucor</taxon>
    </lineage>
</organism>
<evidence type="ECO:0000259" key="4">
    <source>
        <dbReference type="PROSITE" id="PS50014"/>
    </source>
</evidence>
<feature type="compositionally biased region" description="Low complexity" evidence="3">
    <location>
        <begin position="373"/>
        <end position="385"/>
    </location>
</feature>
<keyword evidence="1 2" id="KW-0103">Bromodomain</keyword>
<feature type="compositionally biased region" description="Basic and acidic residues" evidence="3">
    <location>
        <begin position="174"/>
        <end position="193"/>
    </location>
</feature>
<sequence length="553" mass="62352">MLSAKTDVYSSKQQQNTLPSPPTHQHTMTMEQQKYCTAIIRNLKRHRDAAPFLKPVDYIKLNVPDYPTIITQPMDLELVEKKLGGSEYTTVDDFISDVRLIFHNCFKYNGPEAMISVLCQNVESAFEKSLRQMPPSSAPSTPKSSTPKASSPVKKEPSPPLSQHNSPPPLASKVSEESTRPKREIHCPSKDYPETFTTQKKISNNSPMKYCLQTLKELKKAKYRQLAYPFLEPVDPVAMNLPDYTTIVKRPMDLSTIEKKLMNDEYDDPEGFESDMTLMFNNCYLYNPPTLPIYTMAKDLEKVFRDKWAQKPAEHRKMAQKRPSQSQPSGSQKRHSIDVDHDDDEEEEDEVDNSDDKIAELERTIKNIAEQIKSIKSSKKGSSSSTAIPAPKRRGRGPNKNPTKKRRAEEAAAAARHADSGDEYEVFTFQDKKKLSEQINELTGDALSTVVEIIQASMPHLGDGDQGEIVLDIDALNKDTLRKLRDFVSPKSTIKTKKRKSNYSAKERRIQELEKTLEKFNQADPNYHSSSSESDSGDDDGGSSSDSSSSDSD</sequence>
<feature type="region of interest" description="Disordered" evidence="3">
    <location>
        <begin position="130"/>
        <end position="199"/>
    </location>
</feature>
<dbReference type="InterPro" id="IPR001487">
    <property type="entry name" value="Bromodomain"/>
</dbReference>
<dbReference type="InterPro" id="IPR036427">
    <property type="entry name" value="Bromodomain-like_sf"/>
</dbReference>
<evidence type="ECO:0000313" key="6">
    <source>
        <dbReference type="EMBL" id="KAF1800601.1"/>
    </source>
</evidence>
<dbReference type="Pfam" id="PF00439">
    <property type="entry name" value="Bromodomain"/>
    <property type="match status" value="2"/>
</dbReference>
<dbReference type="SUPFAM" id="SSF47370">
    <property type="entry name" value="Bromodomain"/>
    <property type="match status" value="2"/>
</dbReference>
<dbReference type="InterPro" id="IPR050935">
    <property type="entry name" value="Bromo_chromatin_reader"/>
</dbReference>
<gene>
    <name evidence="6" type="ORF">FB192DRAFT_1343506</name>
</gene>
<evidence type="ECO:0000256" key="3">
    <source>
        <dbReference type="SAM" id="MobiDB-lite"/>
    </source>
</evidence>
<dbReference type="GO" id="GO:0005634">
    <property type="term" value="C:nucleus"/>
    <property type="evidence" value="ECO:0007669"/>
    <property type="project" value="TreeGrafter"/>
</dbReference>
<feature type="compositionally biased region" description="Polar residues" evidence="3">
    <location>
        <begin position="8"/>
        <end position="28"/>
    </location>
</feature>
<accession>A0A8H4BEK2</accession>
<feature type="compositionally biased region" description="Basic residues" evidence="3">
    <location>
        <begin position="391"/>
        <end position="406"/>
    </location>
</feature>
<dbReference type="Pfam" id="PF17035">
    <property type="entry name" value="BET"/>
    <property type="match status" value="1"/>
</dbReference>
<dbReference type="Gene3D" id="1.20.1270.220">
    <property type="match status" value="1"/>
</dbReference>
<dbReference type="PROSITE" id="PS50014">
    <property type="entry name" value="BROMODOMAIN_2"/>
    <property type="match status" value="2"/>
</dbReference>
<dbReference type="Gene3D" id="1.20.920.10">
    <property type="entry name" value="Bromodomain-like"/>
    <property type="match status" value="2"/>
</dbReference>
<reference evidence="6 7" key="1">
    <citation type="submission" date="2019-09" db="EMBL/GenBank/DDBJ databases">
        <authorList>
            <consortium name="DOE Joint Genome Institute"/>
            <person name="Mondo S.J."/>
            <person name="Navarro-Mendoza M.I."/>
            <person name="Perez-Arques C."/>
            <person name="Panchal S."/>
            <person name="Nicolas F.E."/>
            <person name="Ganguly P."/>
            <person name="Pangilinan J."/>
            <person name="Grigoriev I."/>
            <person name="Heitman J."/>
            <person name="Sanya K."/>
            <person name="Garre V."/>
        </authorList>
    </citation>
    <scope>NUCLEOTIDE SEQUENCE [LARGE SCALE GENOMIC DNA]</scope>
    <source>
        <strain evidence="6 7">MU402</strain>
    </source>
</reference>
<dbReference type="PANTHER" id="PTHR22880:SF225">
    <property type="entry name" value="BROMODOMAIN-CONTAINING PROTEIN BET-1-RELATED"/>
    <property type="match status" value="1"/>
</dbReference>
<feature type="compositionally biased region" description="Acidic residues" evidence="3">
    <location>
        <begin position="340"/>
        <end position="353"/>
    </location>
</feature>
<evidence type="ECO:0000313" key="7">
    <source>
        <dbReference type="Proteomes" id="UP000469890"/>
    </source>
</evidence>
<feature type="compositionally biased region" description="Low complexity" evidence="3">
    <location>
        <begin position="542"/>
        <end position="553"/>
    </location>
</feature>
<dbReference type="PANTHER" id="PTHR22880">
    <property type="entry name" value="FALZ-RELATED BROMODOMAIN-CONTAINING PROTEINS"/>
    <property type="match status" value="1"/>
</dbReference>
<evidence type="ECO:0000256" key="1">
    <source>
        <dbReference type="ARBA" id="ARBA00023117"/>
    </source>
</evidence>
<dbReference type="GO" id="GO:0000785">
    <property type="term" value="C:chromatin"/>
    <property type="evidence" value="ECO:0007669"/>
    <property type="project" value="TreeGrafter"/>
</dbReference>
<dbReference type="EMBL" id="JAAECE010000005">
    <property type="protein sequence ID" value="KAF1800601.1"/>
    <property type="molecule type" value="Genomic_DNA"/>
</dbReference>
<feature type="region of interest" description="Disordered" evidence="3">
    <location>
        <begin position="373"/>
        <end position="421"/>
    </location>
</feature>
<feature type="domain" description="Bromo" evidence="4">
    <location>
        <begin position="44"/>
        <end position="116"/>
    </location>
</feature>